<dbReference type="EMBL" id="CP006877">
    <property type="protein sequence ID" value="AJD40742.1"/>
    <property type="molecule type" value="Genomic_DNA"/>
</dbReference>
<reference evidence="2 3" key="1">
    <citation type="submission" date="2013-11" db="EMBL/GenBank/DDBJ databases">
        <title>Complete genome sequence of Rhizobium gallicum bv. gallicum R602.</title>
        <authorList>
            <person name="Bustos P."/>
            <person name="Santamaria R.I."/>
            <person name="Lozano L."/>
            <person name="Acosta J.L."/>
            <person name="Ormeno-Orrillo E."/>
            <person name="Rogel M.A."/>
            <person name="Romero D."/>
            <person name="Cevallos M.A."/>
            <person name="Martinez-Romero E."/>
            <person name="Gonzalez V."/>
        </authorList>
    </citation>
    <scope>NUCLEOTIDE SEQUENCE [LARGE SCALE GENOMIC DNA]</scope>
    <source>
        <strain evidence="2 3">R602</strain>
    </source>
</reference>
<protein>
    <recommendedName>
        <fullName evidence="4">Transmembrane protein</fullName>
    </recommendedName>
</protein>
<accession>A0A0B4X2E2</accession>
<evidence type="ECO:0000313" key="2">
    <source>
        <dbReference type="EMBL" id="AJD40742.1"/>
    </source>
</evidence>
<keyword evidence="3" id="KW-1185">Reference proteome</keyword>
<dbReference type="RefSeq" id="WP_039844493.1">
    <property type="nucleotide sequence ID" value="NZ_CP006877.1"/>
</dbReference>
<feature type="chain" id="PRO_5002111510" description="Transmembrane protein" evidence="1">
    <location>
        <begin position="26"/>
        <end position="395"/>
    </location>
</feature>
<evidence type="ECO:0000313" key="3">
    <source>
        <dbReference type="Proteomes" id="UP000031368"/>
    </source>
</evidence>
<dbReference type="HOGENOM" id="CLU_058374_0_0_5"/>
<gene>
    <name evidence="2" type="ORF">RGR602_CH01385</name>
</gene>
<sequence length="395" mass="41452">MTFYRTTRLMLSGAAFLSLAGSAFALDGQDLLKKLNAAYSAQGGTITADGVDVDDTTVTLKNASFKPTGSGPLNIGDITMTGVEEDEDGGYYIEEAAFPDINITEDGATVSASEMTLGGISIPADASGDGLDSILLYETAHVGPFKVTKNGKEVFSLGETQMNLSLREDESGFDFDGAFKSMKADLSDAPDPQAKEAIEKLALQHVNGDITMKGAWDLGPGTIDISEFALDVTNVGRLNLAFKISGYTLPFMKSLQEAAKASEANPNKEEAQQALGLAMLGLMQQLSFNGAEIRFDDASITKRALEYAGSKQNISAQQMADALKAMAPIALAQLNIPELQNAISAAVNTYLDDPKNFAVSAAPAKPVPFPTIMGAAMGAPNTLPGVLGVKVTANQ</sequence>
<name>A0A0B4X2E2_9HYPH</name>
<evidence type="ECO:0000256" key="1">
    <source>
        <dbReference type="SAM" id="SignalP"/>
    </source>
</evidence>
<feature type="signal peptide" evidence="1">
    <location>
        <begin position="1"/>
        <end position="25"/>
    </location>
</feature>
<evidence type="ECO:0008006" key="4">
    <source>
        <dbReference type="Google" id="ProtNLM"/>
    </source>
</evidence>
<organism evidence="2 3">
    <name type="scientific">Rhizobium gallicum bv. gallicum R602sp</name>
    <dbReference type="NCBI Taxonomy" id="1041138"/>
    <lineage>
        <taxon>Bacteria</taxon>
        <taxon>Pseudomonadati</taxon>
        <taxon>Pseudomonadota</taxon>
        <taxon>Alphaproteobacteria</taxon>
        <taxon>Hyphomicrobiales</taxon>
        <taxon>Rhizobiaceae</taxon>
        <taxon>Rhizobium/Agrobacterium group</taxon>
        <taxon>Rhizobium</taxon>
    </lineage>
</organism>
<dbReference type="KEGG" id="rga:RGR602_CH01385"/>
<dbReference type="Proteomes" id="UP000031368">
    <property type="component" value="Chromosome"/>
</dbReference>
<keyword evidence="1" id="KW-0732">Signal</keyword>
<dbReference type="AlphaFoldDB" id="A0A0B4X2E2"/>
<proteinExistence type="predicted"/>